<reference evidence="1 2" key="1">
    <citation type="journal article" date="2019" name="Int. J. Syst. Evol. Microbiol.">
        <title>The Global Catalogue of Microorganisms (GCM) 10K type strain sequencing project: providing services to taxonomists for standard genome sequencing and annotation.</title>
        <authorList>
            <consortium name="The Broad Institute Genomics Platform"/>
            <consortium name="The Broad Institute Genome Sequencing Center for Infectious Disease"/>
            <person name="Wu L."/>
            <person name="Ma J."/>
        </authorList>
    </citation>
    <scope>NUCLEOTIDE SEQUENCE [LARGE SCALE GENOMIC DNA]</scope>
    <source>
        <strain evidence="1 2">JCM 13850</strain>
    </source>
</reference>
<dbReference type="RefSeq" id="WP_344263194.1">
    <property type="nucleotide sequence ID" value="NZ_BAAAMR010000009.1"/>
</dbReference>
<evidence type="ECO:0000313" key="2">
    <source>
        <dbReference type="Proteomes" id="UP001501020"/>
    </source>
</evidence>
<keyword evidence="2" id="KW-1185">Reference proteome</keyword>
<dbReference type="PANTHER" id="PTHR43431:SF7">
    <property type="entry name" value="OXIDOREDUCTASE, SHORT CHAIN DEHYDROGENASE_REDUCTASE FAMILY (AFU_ORTHOLOGUE AFUA_5G14000)"/>
    <property type="match status" value="1"/>
</dbReference>
<dbReference type="SUPFAM" id="SSF51735">
    <property type="entry name" value="NAD(P)-binding Rossmann-fold domains"/>
    <property type="match status" value="1"/>
</dbReference>
<dbReference type="Proteomes" id="UP001501020">
    <property type="component" value="Unassembled WGS sequence"/>
</dbReference>
<dbReference type="InterPro" id="IPR036291">
    <property type="entry name" value="NAD(P)-bd_dom_sf"/>
</dbReference>
<sequence>MTTTVVIGAGPGLGMSIAHRFGREGHTVALISRNGARHPGYLASLASAGVEATSHTADVRDRDALLRALDEITTRHGAIDVAYYGPGAADPSARPAPITETDVPGTKEAMSWVYPAIDTVGAVLPGMLERGDGGLLFAGGLSSVVPMPLIGNLAISAAALRNYAVTLNAALADKGVYAGTLTIGGLIERGDIHRMVTSDSDGLGGMTVRTLDPDELADAAWDLYTKRDRAEATFNALA</sequence>
<accession>A0ABN2YJD0</accession>
<organism evidence="1 2">
    <name type="scientific">Actinomadura napierensis</name>
    <dbReference type="NCBI Taxonomy" id="267854"/>
    <lineage>
        <taxon>Bacteria</taxon>
        <taxon>Bacillati</taxon>
        <taxon>Actinomycetota</taxon>
        <taxon>Actinomycetes</taxon>
        <taxon>Streptosporangiales</taxon>
        <taxon>Thermomonosporaceae</taxon>
        <taxon>Actinomadura</taxon>
    </lineage>
</organism>
<dbReference type="Gene3D" id="3.40.50.720">
    <property type="entry name" value="NAD(P)-binding Rossmann-like Domain"/>
    <property type="match status" value="1"/>
</dbReference>
<dbReference type="EMBL" id="BAAAMR010000009">
    <property type="protein sequence ID" value="GAA2126896.1"/>
    <property type="molecule type" value="Genomic_DNA"/>
</dbReference>
<comment type="caution">
    <text evidence="1">The sequence shown here is derived from an EMBL/GenBank/DDBJ whole genome shotgun (WGS) entry which is preliminary data.</text>
</comment>
<protein>
    <submittedName>
        <fullName evidence="1">SDR family NAD(P)-dependent oxidoreductase</fullName>
    </submittedName>
</protein>
<gene>
    <name evidence="1" type="ORF">GCM10009727_16360</name>
</gene>
<name>A0ABN2YJD0_9ACTN</name>
<dbReference type="Pfam" id="PF00106">
    <property type="entry name" value="adh_short"/>
    <property type="match status" value="1"/>
</dbReference>
<proteinExistence type="predicted"/>
<evidence type="ECO:0000313" key="1">
    <source>
        <dbReference type="EMBL" id="GAA2126896.1"/>
    </source>
</evidence>
<dbReference type="PANTHER" id="PTHR43431">
    <property type="entry name" value="OXIDOREDUCTASE, SHORT CHAIN DEHYDROGENASE/REDUCTASE FAMILY (AFU_ORTHOLOGUE AFUA_5G14000)"/>
    <property type="match status" value="1"/>
</dbReference>
<dbReference type="InterPro" id="IPR002347">
    <property type="entry name" value="SDR_fam"/>
</dbReference>